<proteinExistence type="predicted"/>
<gene>
    <name evidence="1" type="ORF">EVAR_88655_1</name>
</gene>
<name>A0A4C1Y6E3_EUMVA</name>
<dbReference type="Proteomes" id="UP000299102">
    <property type="component" value="Unassembled WGS sequence"/>
</dbReference>
<sequence>MDDETCVQGVDNGDALAATAYRASRYLFYVKNLPPAGSRVVFTRGGPSRTCMHRARYEHNTQKHYLKKKVMRNIVGFASVRRDQYRDPSKFCREIIRTSPTRIEYGALTGFRLSLRAETPDRTPLAAQRGAFNNLPPTQGCHFSNAPIKMNCWLLNS</sequence>
<dbReference type="EMBL" id="BGZK01001122">
    <property type="protein sequence ID" value="GBP71801.1"/>
    <property type="molecule type" value="Genomic_DNA"/>
</dbReference>
<organism evidence="1 2">
    <name type="scientific">Eumeta variegata</name>
    <name type="common">Bagworm moth</name>
    <name type="synonym">Eumeta japonica</name>
    <dbReference type="NCBI Taxonomy" id="151549"/>
    <lineage>
        <taxon>Eukaryota</taxon>
        <taxon>Metazoa</taxon>
        <taxon>Ecdysozoa</taxon>
        <taxon>Arthropoda</taxon>
        <taxon>Hexapoda</taxon>
        <taxon>Insecta</taxon>
        <taxon>Pterygota</taxon>
        <taxon>Neoptera</taxon>
        <taxon>Endopterygota</taxon>
        <taxon>Lepidoptera</taxon>
        <taxon>Glossata</taxon>
        <taxon>Ditrysia</taxon>
        <taxon>Tineoidea</taxon>
        <taxon>Psychidae</taxon>
        <taxon>Oiketicinae</taxon>
        <taxon>Eumeta</taxon>
    </lineage>
</organism>
<protein>
    <submittedName>
        <fullName evidence="1">Uncharacterized protein</fullName>
    </submittedName>
</protein>
<accession>A0A4C1Y6E3</accession>
<evidence type="ECO:0000313" key="2">
    <source>
        <dbReference type="Proteomes" id="UP000299102"/>
    </source>
</evidence>
<dbReference type="AlphaFoldDB" id="A0A4C1Y6E3"/>
<comment type="caution">
    <text evidence="1">The sequence shown here is derived from an EMBL/GenBank/DDBJ whole genome shotgun (WGS) entry which is preliminary data.</text>
</comment>
<evidence type="ECO:0000313" key="1">
    <source>
        <dbReference type="EMBL" id="GBP71801.1"/>
    </source>
</evidence>
<reference evidence="1 2" key="1">
    <citation type="journal article" date="2019" name="Commun. Biol.">
        <title>The bagworm genome reveals a unique fibroin gene that provides high tensile strength.</title>
        <authorList>
            <person name="Kono N."/>
            <person name="Nakamura H."/>
            <person name="Ohtoshi R."/>
            <person name="Tomita M."/>
            <person name="Numata K."/>
            <person name="Arakawa K."/>
        </authorList>
    </citation>
    <scope>NUCLEOTIDE SEQUENCE [LARGE SCALE GENOMIC DNA]</scope>
</reference>
<keyword evidence="2" id="KW-1185">Reference proteome</keyword>